<dbReference type="InterPro" id="IPR011043">
    <property type="entry name" value="Gal_Oxase/kelch_b-propeller"/>
</dbReference>
<sequence length="198" mass="22525">MMSQRSILYLVLFQLTIIIVSQPCKLLMTDAAGGRWQLLQKSIGISAMHMQLLNNDRVIMFDRTDFGHSKLPLPDGKCRKSTHEVIKNDCTAHSVEYNVLNNTFRPLMIQTDTWCSSGAVMPDGSLMQTGGYKIGERRIRIIKPCSDNDCDWVEFENVLAVKRWYSTDHILPDGRQIVIGGIDQFNYEFLPKKGALDL</sequence>
<organism evidence="3 4">
    <name type="scientific">Dipteronia dyeriana</name>
    <dbReference type="NCBI Taxonomy" id="168575"/>
    <lineage>
        <taxon>Eukaryota</taxon>
        <taxon>Viridiplantae</taxon>
        <taxon>Streptophyta</taxon>
        <taxon>Embryophyta</taxon>
        <taxon>Tracheophyta</taxon>
        <taxon>Spermatophyta</taxon>
        <taxon>Magnoliopsida</taxon>
        <taxon>eudicotyledons</taxon>
        <taxon>Gunneridae</taxon>
        <taxon>Pentapetalae</taxon>
        <taxon>rosids</taxon>
        <taxon>malvids</taxon>
        <taxon>Sapindales</taxon>
        <taxon>Sapindaceae</taxon>
        <taxon>Hippocastanoideae</taxon>
        <taxon>Acereae</taxon>
        <taxon>Dipteronia</taxon>
    </lineage>
</organism>
<feature type="signal peptide" evidence="1">
    <location>
        <begin position="1"/>
        <end position="21"/>
    </location>
</feature>
<dbReference type="InterPro" id="IPR037293">
    <property type="entry name" value="Gal_Oxidase_central_sf"/>
</dbReference>
<proteinExistence type="predicted"/>
<keyword evidence="1" id="KW-0732">Signal</keyword>
<protein>
    <recommendedName>
        <fullName evidence="2">Glyoxal oxidase N-terminal domain-containing protein</fullName>
    </recommendedName>
</protein>
<evidence type="ECO:0000313" key="3">
    <source>
        <dbReference type="EMBL" id="KAK2660666.1"/>
    </source>
</evidence>
<dbReference type="EMBL" id="JANJYI010000002">
    <property type="protein sequence ID" value="KAK2660666.1"/>
    <property type="molecule type" value="Genomic_DNA"/>
</dbReference>
<dbReference type="AlphaFoldDB" id="A0AAD9XK17"/>
<dbReference type="Pfam" id="PF07250">
    <property type="entry name" value="Glyoxal_oxid_N"/>
    <property type="match status" value="1"/>
</dbReference>
<name>A0AAD9XK17_9ROSI</name>
<feature type="chain" id="PRO_5042113293" description="Glyoxal oxidase N-terminal domain-containing protein" evidence="1">
    <location>
        <begin position="22"/>
        <end position="198"/>
    </location>
</feature>
<evidence type="ECO:0000259" key="2">
    <source>
        <dbReference type="Pfam" id="PF07250"/>
    </source>
</evidence>
<dbReference type="InterPro" id="IPR009880">
    <property type="entry name" value="Glyoxal_oxidase_N"/>
</dbReference>
<accession>A0AAD9XK17</accession>
<dbReference type="PANTHER" id="PTHR32208:SF62">
    <property type="entry name" value="OXIDASE, PUTATIVE, EXPRESSED-RELATED"/>
    <property type="match status" value="1"/>
</dbReference>
<evidence type="ECO:0000256" key="1">
    <source>
        <dbReference type="SAM" id="SignalP"/>
    </source>
</evidence>
<comment type="caution">
    <text evidence="3">The sequence shown here is derived from an EMBL/GenBank/DDBJ whole genome shotgun (WGS) entry which is preliminary data.</text>
</comment>
<gene>
    <name evidence="3" type="ORF">Ddye_007199</name>
</gene>
<evidence type="ECO:0000313" key="4">
    <source>
        <dbReference type="Proteomes" id="UP001280121"/>
    </source>
</evidence>
<reference evidence="3" key="1">
    <citation type="journal article" date="2023" name="Plant J.">
        <title>Genome sequences and population genomics provide insights into the demographic history, inbreeding, and mutation load of two 'living fossil' tree species of Dipteronia.</title>
        <authorList>
            <person name="Feng Y."/>
            <person name="Comes H.P."/>
            <person name="Chen J."/>
            <person name="Zhu S."/>
            <person name="Lu R."/>
            <person name="Zhang X."/>
            <person name="Li P."/>
            <person name="Qiu J."/>
            <person name="Olsen K.M."/>
            <person name="Qiu Y."/>
        </authorList>
    </citation>
    <scope>NUCLEOTIDE SEQUENCE</scope>
    <source>
        <strain evidence="3">KIB01</strain>
    </source>
</reference>
<keyword evidence="4" id="KW-1185">Reference proteome</keyword>
<dbReference type="Proteomes" id="UP001280121">
    <property type="component" value="Unassembled WGS sequence"/>
</dbReference>
<dbReference type="PANTHER" id="PTHR32208">
    <property type="entry name" value="SECRETED PROTEIN-RELATED"/>
    <property type="match status" value="1"/>
</dbReference>
<dbReference type="Gene3D" id="2.130.10.80">
    <property type="entry name" value="Galactose oxidase/kelch, beta-propeller"/>
    <property type="match status" value="1"/>
</dbReference>
<dbReference type="SUPFAM" id="SSF50965">
    <property type="entry name" value="Galactose oxidase, central domain"/>
    <property type="match status" value="1"/>
</dbReference>
<feature type="domain" description="Glyoxal oxidase N-terminal" evidence="2">
    <location>
        <begin position="48"/>
        <end position="193"/>
    </location>
</feature>